<dbReference type="SUPFAM" id="SSF56752">
    <property type="entry name" value="D-aminoacid aminotransferase-like PLP-dependent enzymes"/>
    <property type="match status" value="1"/>
</dbReference>
<accession>A0AAN5BTD2</accession>
<evidence type="ECO:0000256" key="1">
    <source>
        <dbReference type="ARBA" id="ARBA00001933"/>
    </source>
</evidence>
<evidence type="ECO:0000313" key="5">
    <source>
        <dbReference type="Proteomes" id="UP001165205"/>
    </source>
</evidence>
<proteinExistence type="inferred from homology"/>
<protein>
    <submittedName>
        <fullName evidence="4">Unnamed protein product</fullName>
    </submittedName>
</protein>
<evidence type="ECO:0000313" key="4">
    <source>
        <dbReference type="EMBL" id="GMG24741.1"/>
    </source>
</evidence>
<keyword evidence="3" id="KW-0663">Pyridoxal phosphate</keyword>
<evidence type="ECO:0000256" key="2">
    <source>
        <dbReference type="ARBA" id="ARBA00009320"/>
    </source>
</evidence>
<dbReference type="GO" id="GO:0004084">
    <property type="term" value="F:branched-chain-amino-acid transaminase activity"/>
    <property type="evidence" value="ECO:0007669"/>
    <property type="project" value="InterPro"/>
</dbReference>
<dbReference type="EMBL" id="BSYA01000013">
    <property type="protein sequence ID" value="GMG24741.1"/>
    <property type="molecule type" value="Genomic_DNA"/>
</dbReference>
<comment type="cofactor">
    <cofactor evidence="1">
        <name>pyridoxal 5'-phosphate</name>
        <dbReference type="ChEBI" id="CHEBI:597326"/>
    </cofactor>
</comment>
<name>A0AAN5BTD2_ASPOZ</name>
<dbReference type="GO" id="GO:0009081">
    <property type="term" value="P:branched-chain amino acid metabolic process"/>
    <property type="evidence" value="ECO:0007669"/>
    <property type="project" value="InterPro"/>
</dbReference>
<dbReference type="PANTHER" id="PTHR42825:SF2">
    <property type="entry name" value="BRANCHED-CHAIN-AMINO-ACID AMINOTRANSFERASE 3, CHLOROPLASTIC-RELATED"/>
    <property type="match status" value="1"/>
</dbReference>
<organism evidence="4 5">
    <name type="scientific">Aspergillus oryzae</name>
    <name type="common">Yellow koji mold</name>
    <dbReference type="NCBI Taxonomy" id="5062"/>
    <lineage>
        <taxon>Eukaryota</taxon>
        <taxon>Fungi</taxon>
        <taxon>Dikarya</taxon>
        <taxon>Ascomycota</taxon>
        <taxon>Pezizomycotina</taxon>
        <taxon>Eurotiomycetes</taxon>
        <taxon>Eurotiomycetidae</taxon>
        <taxon>Eurotiales</taxon>
        <taxon>Aspergillaceae</taxon>
        <taxon>Aspergillus</taxon>
        <taxon>Aspergillus subgen. Circumdati</taxon>
    </lineage>
</organism>
<dbReference type="Pfam" id="PF01063">
    <property type="entry name" value="Aminotran_4"/>
    <property type="match status" value="1"/>
</dbReference>
<dbReference type="AlphaFoldDB" id="A0AAN5BTD2"/>
<comment type="similarity">
    <text evidence="2">Belongs to the class-IV pyridoxal-phosphate-dependent aminotransferase family.</text>
</comment>
<dbReference type="PANTHER" id="PTHR42825">
    <property type="entry name" value="AMINO ACID AMINOTRANSFERASE"/>
    <property type="match status" value="1"/>
</dbReference>
<dbReference type="InterPro" id="IPR043132">
    <property type="entry name" value="BCAT-like_C"/>
</dbReference>
<sequence>MDPHEETRNKTLTFFYPSQWPCGVDLFRYDWGVDIAQIRGGSVSSHSWFGPGPQLWATGIGGNYAPVMKWSEKAKKEGFPMTLHLDSATHSEIDEFSTSGFLGAKMDGDKPVLVVPKSDNIIGSVTSDSCMQIARSLGWTVEHRSELATFKEVMAVGTAAALVPIRSITRKSRDDHFVYTEEKSAGPVCQQLYAALTKIQRGEAEDQFGWREEVKGTSDVGSSGSFCIIM</sequence>
<dbReference type="InterPro" id="IPR036038">
    <property type="entry name" value="Aminotransferase-like"/>
</dbReference>
<reference evidence="4" key="1">
    <citation type="submission" date="2023-04" db="EMBL/GenBank/DDBJ databases">
        <title>Aspergillus oryzae NBRC 4228.</title>
        <authorList>
            <person name="Ichikawa N."/>
            <person name="Sato H."/>
            <person name="Tonouchi N."/>
        </authorList>
    </citation>
    <scope>NUCLEOTIDE SEQUENCE</scope>
    <source>
        <strain evidence="4">NBRC 4228</strain>
    </source>
</reference>
<evidence type="ECO:0000256" key="3">
    <source>
        <dbReference type="ARBA" id="ARBA00022898"/>
    </source>
</evidence>
<dbReference type="Proteomes" id="UP001165205">
    <property type="component" value="Unassembled WGS sequence"/>
</dbReference>
<gene>
    <name evidence="4" type="ORF">Aory04_000192500</name>
</gene>
<dbReference type="InterPro" id="IPR001544">
    <property type="entry name" value="Aminotrans_IV"/>
</dbReference>
<comment type="caution">
    <text evidence="4">The sequence shown here is derived from an EMBL/GenBank/DDBJ whole genome shotgun (WGS) entry which is preliminary data.</text>
</comment>
<dbReference type="InterPro" id="IPR005786">
    <property type="entry name" value="B_amino_transII"/>
</dbReference>
<dbReference type="Gene3D" id="3.20.10.10">
    <property type="entry name" value="D-amino Acid Aminotransferase, subunit A, domain 2"/>
    <property type="match status" value="1"/>
</dbReference>